<dbReference type="SUPFAM" id="SSF52540">
    <property type="entry name" value="P-loop containing nucleoside triphosphate hydrolases"/>
    <property type="match status" value="1"/>
</dbReference>
<keyword evidence="4" id="KW-0812">Transmembrane</keyword>
<dbReference type="Pfam" id="PF00005">
    <property type="entry name" value="ABC_tran"/>
    <property type="match status" value="1"/>
</dbReference>
<evidence type="ECO:0000313" key="10">
    <source>
        <dbReference type="EMBL" id="SDJ48036.1"/>
    </source>
</evidence>
<dbReference type="GO" id="GO:0016887">
    <property type="term" value="F:ATP hydrolysis activity"/>
    <property type="evidence" value="ECO:0007669"/>
    <property type="project" value="InterPro"/>
</dbReference>
<comment type="similarity">
    <text evidence="8">Belongs to the ABC transporter superfamily. Macrolide exporter (TC 3.A.1.122) family.</text>
</comment>
<dbReference type="PROSITE" id="PS50893">
    <property type="entry name" value="ABC_TRANSPORTER_2"/>
    <property type="match status" value="1"/>
</dbReference>
<keyword evidence="3" id="KW-1003">Cell membrane</keyword>
<keyword evidence="5" id="KW-0547">Nucleotide-binding</keyword>
<keyword evidence="7" id="KW-0472">Membrane</keyword>
<protein>
    <submittedName>
        <fullName evidence="10">Putative ABC transport system ATP-binding protein</fullName>
    </submittedName>
</protein>
<dbReference type="InterPro" id="IPR003593">
    <property type="entry name" value="AAA+_ATPase"/>
</dbReference>
<dbReference type="STRING" id="137658.SAMN05216186_101551"/>
<sequence>MIRLRGVTRCFQLGEQRVMGLDDVDLDVAAGDYVAVMGPSGSGKSTLLNVLGLLDAPDAGEYWLQDEATAGLSEGRRAELRSRLIGFIFQSYHLIPRLTALENIELPMLLAGIDPAERRRRSSALVERLGLGDRIAHRPGELSGGQRQRVAIARAMIMQPSLLLADEPTGNLDSRSGAEVVALLEELNGEGLTLIVVTHDPSLGQRAARQLNMRDGRIIEDIQRERRDARG</sequence>
<dbReference type="EMBL" id="FNFD01000001">
    <property type="protein sequence ID" value="SDJ48036.1"/>
    <property type="molecule type" value="Genomic_DNA"/>
</dbReference>
<dbReference type="CDD" id="cd03255">
    <property type="entry name" value="ABC_MJ0796_LolCDE_FtsE"/>
    <property type="match status" value="1"/>
</dbReference>
<dbReference type="InterPro" id="IPR027417">
    <property type="entry name" value="P-loop_NTPase"/>
</dbReference>
<dbReference type="GO" id="GO:0005886">
    <property type="term" value="C:plasma membrane"/>
    <property type="evidence" value="ECO:0007669"/>
    <property type="project" value="UniProtKB-SubCell"/>
</dbReference>
<reference evidence="10 11" key="1">
    <citation type="submission" date="2016-10" db="EMBL/GenBank/DDBJ databases">
        <authorList>
            <person name="de Groot N.N."/>
        </authorList>
    </citation>
    <scope>NUCLEOTIDE SEQUENCE [LARGE SCALE GENOMIC DNA]</scope>
    <source>
        <strain evidence="10 11">JCM 21544</strain>
    </source>
</reference>
<dbReference type="SMART" id="SM00382">
    <property type="entry name" value="AAA"/>
    <property type="match status" value="1"/>
</dbReference>
<organism evidence="10 11">
    <name type="scientific">Pseudomonas indica</name>
    <dbReference type="NCBI Taxonomy" id="137658"/>
    <lineage>
        <taxon>Bacteria</taxon>
        <taxon>Pseudomonadati</taxon>
        <taxon>Pseudomonadota</taxon>
        <taxon>Gammaproteobacteria</taxon>
        <taxon>Pseudomonadales</taxon>
        <taxon>Pseudomonadaceae</taxon>
        <taxon>Pseudomonas</taxon>
    </lineage>
</organism>
<dbReference type="Proteomes" id="UP000198706">
    <property type="component" value="Unassembled WGS sequence"/>
</dbReference>
<evidence type="ECO:0000259" key="9">
    <source>
        <dbReference type="PROSITE" id="PS50893"/>
    </source>
</evidence>
<keyword evidence="2" id="KW-0813">Transport</keyword>
<evidence type="ECO:0000256" key="5">
    <source>
        <dbReference type="ARBA" id="ARBA00022741"/>
    </source>
</evidence>
<evidence type="ECO:0000256" key="7">
    <source>
        <dbReference type="ARBA" id="ARBA00023136"/>
    </source>
</evidence>
<feature type="domain" description="ABC transporter" evidence="9">
    <location>
        <begin position="2"/>
        <end position="231"/>
    </location>
</feature>
<proteinExistence type="inferred from homology"/>
<dbReference type="GO" id="GO:1902495">
    <property type="term" value="C:transmembrane transporter complex"/>
    <property type="evidence" value="ECO:0007669"/>
    <property type="project" value="UniProtKB-ARBA"/>
</dbReference>
<evidence type="ECO:0000313" key="11">
    <source>
        <dbReference type="Proteomes" id="UP000198706"/>
    </source>
</evidence>
<evidence type="ECO:0000256" key="2">
    <source>
        <dbReference type="ARBA" id="ARBA00022448"/>
    </source>
</evidence>
<dbReference type="AlphaFoldDB" id="A0A1G8U2I6"/>
<evidence type="ECO:0000256" key="8">
    <source>
        <dbReference type="ARBA" id="ARBA00038388"/>
    </source>
</evidence>
<dbReference type="InterPro" id="IPR017911">
    <property type="entry name" value="MacB-like_ATP-bd"/>
</dbReference>
<dbReference type="FunFam" id="3.40.50.300:FF:000032">
    <property type="entry name" value="Export ABC transporter ATP-binding protein"/>
    <property type="match status" value="1"/>
</dbReference>
<dbReference type="PANTHER" id="PTHR24220:SF86">
    <property type="entry name" value="ABC TRANSPORTER ABCH.1"/>
    <property type="match status" value="1"/>
</dbReference>
<dbReference type="PANTHER" id="PTHR24220">
    <property type="entry name" value="IMPORT ATP-BINDING PROTEIN"/>
    <property type="match status" value="1"/>
</dbReference>
<evidence type="ECO:0000256" key="3">
    <source>
        <dbReference type="ARBA" id="ARBA00022475"/>
    </source>
</evidence>
<evidence type="ECO:0000256" key="4">
    <source>
        <dbReference type="ARBA" id="ARBA00022692"/>
    </source>
</evidence>
<keyword evidence="11" id="KW-1185">Reference proteome</keyword>
<name>A0A1G8U2I6_9PSED</name>
<dbReference type="InterPro" id="IPR003439">
    <property type="entry name" value="ABC_transporter-like_ATP-bd"/>
</dbReference>
<dbReference type="PROSITE" id="PS00211">
    <property type="entry name" value="ABC_TRANSPORTER_1"/>
    <property type="match status" value="1"/>
</dbReference>
<keyword evidence="6 10" id="KW-0067">ATP-binding</keyword>
<accession>A0A1G8U2I6</accession>
<dbReference type="GO" id="GO:0022857">
    <property type="term" value="F:transmembrane transporter activity"/>
    <property type="evidence" value="ECO:0007669"/>
    <property type="project" value="UniProtKB-ARBA"/>
</dbReference>
<dbReference type="InterPro" id="IPR015854">
    <property type="entry name" value="ABC_transpr_LolD-like"/>
</dbReference>
<evidence type="ECO:0000256" key="1">
    <source>
        <dbReference type="ARBA" id="ARBA00004429"/>
    </source>
</evidence>
<dbReference type="InterPro" id="IPR017871">
    <property type="entry name" value="ABC_transporter-like_CS"/>
</dbReference>
<dbReference type="Gene3D" id="3.40.50.300">
    <property type="entry name" value="P-loop containing nucleotide triphosphate hydrolases"/>
    <property type="match status" value="1"/>
</dbReference>
<gene>
    <name evidence="10" type="ORF">SAMN05216186_101551</name>
</gene>
<dbReference type="GO" id="GO:0005524">
    <property type="term" value="F:ATP binding"/>
    <property type="evidence" value="ECO:0007669"/>
    <property type="project" value="UniProtKB-KW"/>
</dbReference>
<evidence type="ECO:0000256" key="6">
    <source>
        <dbReference type="ARBA" id="ARBA00022840"/>
    </source>
</evidence>
<dbReference type="RefSeq" id="WP_084339668.1">
    <property type="nucleotide sequence ID" value="NZ_FNFD01000001.1"/>
</dbReference>
<comment type="subcellular location">
    <subcellularLocation>
        <location evidence="1">Cell inner membrane</location>
        <topology evidence="1">Multi-pass membrane protein</topology>
    </subcellularLocation>
</comment>